<dbReference type="Gene3D" id="2.40.30.10">
    <property type="entry name" value="Translation factors"/>
    <property type="match status" value="1"/>
</dbReference>
<keyword evidence="3" id="KW-0001">2Fe-2S</keyword>
<dbReference type="PROSITE" id="PS51384">
    <property type="entry name" value="FAD_FR"/>
    <property type="match status" value="1"/>
</dbReference>
<dbReference type="InterPro" id="IPR001709">
    <property type="entry name" value="Flavoprot_Pyr_Nucl_cyt_Rdtase"/>
</dbReference>
<dbReference type="PIRSF" id="PIRSF006816">
    <property type="entry name" value="Cyc3_hyd_g"/>
    <property type="match status" value="1"/>
</dbReference>
<dbReference type="CDD" id="cd06221">
    <property type="entry name" value="sulfite_reductase_like"/>
    <property type="match status" value="1"/>
</dbReference>
<evidence type="ECO:0000256" key="1">
    <source>
        <dbReference type="ARBA" id="ARBA00022448"/>
    </source>
</evidence>
<dbReference type="InterPro" id="IPR039261">
    <property type="entry name" value="FNR_nucleotide-bd"/>
</dbReference>
<dbReference type="Gene3D" id="3.40.50.80">
    <property type="entry name" value="Nucleotide-binding domain of ferredoxin-NADP reductase (FNR) module"/>
    <property type="match status" value="1"/>
</dbReference>
<sequence length="279" mass="30899">MPEVKPLYLPLPAKIEDIIVENSQVKTFVLSFTDQEYGRSFTFEPGQFMMLSVPHHGEAPISIASSPAQSGTLRLSVRRAGKLTTALLELEKGAVVGLRGPYGKAFAMREFGHKDLLFVAGGIGLAPLRSVIESCLTERERYGEITILFGSRTPSDLAFRQDIDNWRRQPGVRCLLTVDQGEPGWQENIGLVTTLFDEARISPAHTALVCGPPLMIRAVLAELSRRGLRDENIITTMERHMKCGVGVCRHCHLDDKLVCVDGPVFNLAQLRNMEVMELA</sequence>
<dbReference type="GO" id="GO:0051537">
    <property type="term" value="F:2 iron, 2 sulfur cluster binding"/>
    <property type="evidence" value="ECO:0007669"/>
    <property type="project" value="UniProtKB-KW"/>
</dbReference>
<dbReference type="Pfam" id="PF00970">
    <property type="entry name" value="FAD_binding_6"/>
    <property type="match status" value="1"/>
</dbReference>
<keyword evidence="5" id="KW-0274">FAD</keyword>
<dbReference type="EMBL" id="UOEX01000366">
    <property type="protein sequence ID" value="VAW41053.1"/>
    <property type="molecule type" value="Genomic_DNA"/>
</dbReference>
<evidence type="ECO:0000256" key="5">
    <source>
        <dbReference type="ARBA" id="ARBA00022827"/>
    </source>
</evidence>
<dbReference type="InterPro" id="IPR019480">
    <property type="entry name" value="Dihydroorotate_DH_Fe-S-bd"/>
</dbReference>
<dbReference type="InterPro" id="IPR050353">
    <property type="entry name" value="PyrK_electron_transfer"/>
</dbReference>
<evidence type="ECO:0000256" key="9">
    <source>
        <dbReference type="ARBA" id="ARBA00034078"/>
    </source>
</evidence>
<keyword evidence="11" id="KW-0560">Oxidoreductase</keyword>
<accession>A0A3B0VLE6</accession>
<dbReference type="Pfam" id="PF00175">
    <property type="entry name" value="NAD_binding_1"/>
    <property type="match status" value="1"/>
</dbReference>
<dbReference type="SUPFAM" id="SSF52343">
    <property type="entry name" value="Ferredoxin reductase-like, C-terminal NADP-linked domain"/>
    <property type="match status" value="1"/>
</dbReference>
<dbReference type="GO" id="GO:0006221">
    <property type="term" value="P:pyrimidine nucleotide biosynthetic process"/>
    <property type="evidence" value="ECO:0007669"/>
    <property type="project" value="InterPro"/>
</dbReference>
<evidence type="ECO:0000256" key="6">
    <source>
        <dbReference type="ARBA" id="ARBA00022982"/>
    </source>
</evidence>
<dbReference type="PANTHER" id="PTHR43513">
    <property type="entry name" value="DIHYDROOROTATE DEHYDROGENASE B (NAD(+)), ELECTRON TRANSFER SUBUNIT"/>
    <property type="match status" value="1"/>
</dbReference>
<keyword evidence="7" id="KW-0408">Iron</keyword>
<proteinExistence type="predicted"/>
<comment type="cofactor">
    <cofactor evidence="9">
        <name>[2Fe-2S] cluster</name>
        <dbReference type="ChEBI" id="CHEBI:190135"/>
    </cofactor>
</comment>
<dbReference type="InterPro" id="IPR037117">
    <property type="entry name" value="Dihydroorotate_DH_ele_sf"/>
</dbReference>
<evidence type="ECO:0000256" key="2">
    <source>
        <dbReference type="ARBA" id="ARBA00022630"/>
    </source>
</evidence>
<dbReference type="InterPro" id="IPR008333">
    <property type="entry name" value="Cbr1-like_FAD-bd_dom"/>
</dbReference>
<dbReference type="GO" id="GO:0050660">
    <property type="term" value="F:flavin adenine dinucleotide binding"/>
    <property type="evidence" value="ECO:0007669"/>
    <property type="project" value="InterPro"/>
</dbReference>
<evidence type="ECO:0000256" key="7">
    <source>
        <dbReference type="ARBA" id="ARBA00023004"/>
    </source>
</evidence>
<evidence type="ECO:0000259" key="10">
    <source>
        <dbReference type="PROSITE" id="PS51384"/>
    </source>
</evidence>
<dbReference type="GO" id="GO:0046872">
    <property type="term" value="F:metal ion binding"/>
    <property type="evidence" value="ECO:0007669"/>
    <property type="project" value="UniProtKB-KW"/>
</dbReference>
<dbReference type="PRINTS" id="PR00406">
    <property type="entry name" value="CYTB5RDTASE"/>
</dbReference>
<dbReference type="GO" id="GO:0016491">
    <property type="term" value="F:oxidoreductase activity"/>
    <property type="evidence" value="ECO:0007669"/>
    <property type="project" value="UniProtKB-KW"/>
</dbReference>
<dbReference type="InterPro" id="IPR012165">
    <property type="entry name" value="Cyt_c3_hydrogenase_gsu"/>
</dbReference>
<name>A0A3B0VLE6_9ZZZZ</name>
<protein>
    <submittedName>
        <fullName evidence="11">Na(+)-translocating NADH-quinone reductase subunit F</fullName>
        <ecNumber evidence="11">1.6.5.8</ecNumber>
    </submittedName>
</protein>
<evidence type="ECO:0000256" key="4">
    <source>
        <dbReference type="ARBA" id="ARBA00022723"/>
    </source>
</evidence>
<keyword evidence="4" id="KW-0479">Metal-binding</keyword>
<dbReference type="AlphaFoldDB" id="A0A3B0VLE6"/>
<dbReference type="SUPFAM" id="SSF63380">
    <property type="entry name" value="Riboflavin synthase domain-like"/>
    <property type="match status" value="1"/>
</dbReference>
<dbReference type="InterPro" id="IPR017927">
    <property type="entry name" value="FAD-bd_FR_type"/>
</dbReference>
<dbReference type="InterPro" id="IPR017938">
    <property type="entry name" value="Riboflavin_synthase-like_b-brl"/>
</dbReference>
<evidence type="ECO:0000256" key="3">
    <source>
        <dbReference type="ARBA" id="ARBA00022714"/>
    </source>
</evidence>
<reference evidence="11" key="1">
    <citation type="submission" date="2018-06" db="EMBL/GenBank/DDBJ databases">
        <authorList>
            <person name="Zhirakovskaya E."/>
        </authorList>
    </citation>
    <scope>NUCLEOTIDE SEQUENCE</scope>
</reference>
<dbReference type="PANTHER" id="PTHR43513:SF1">
    <property type="entry name" value="ANAEROBIC SULFITE REDUCTASE SUBUNIT B"/>
    <property type="match status" value="1"/>
</dbReference>
<keyword evidence="8" id="KW-0411">Iron-sulfur</keyword>
<keyword evidence="2" id="KW-0285">Flavoprotein</keyword>
<keyword evidence="6" id="KW-0249">Electron transport</keyword>
<dbReference type="Gene3D" id="2.10.240.10">
    <property type="entry name" value="Dihydroorotate dehydrogenase, electron transfer subunit"/>
    <property type="match status" value="1"/>
</dbReference>
<feature type="domain" description="FAD-binding FR-type" evidence="10">
    <location>
        <begin position="8"/>
        <end position="108"/>
    </location>
</feature>
<dbReference type="InterPro" id="IPR001433">
    <property type="entry name" value="OxRdtase_FAD/NAD-bd"/>
</dbReference>
<evidence type="ECO:0000256" key="8">
    <source>
        <dbReference type="ARBA" id="ARBA00023014"/>
    </source>
</evidence>
<dbReference type="PRINTS" id="PR00371">
    <property type="entry name" value="FPNCR"/>
</dbReference>
<evidence type="ECO:0000313" key="11">
    <source>
        <dbReference type="EMBL" id="VAW41053.1"/>
    </source>
</evidence>
<organism evidence="11">
    <name type="scientific">hydrothermal vent metagenome</name>
    <dbReference type="NCBI Taxonomy" id="652676"/>
    <lineage>
        <taxon>unclassified sequences</taxon>
        <taxon>metagenomes</taxon>
        <taxon>ecological metagenomes</taxon>
    </lineage>
</organism>
<dbReference type="EC" id="1.6.5.8" evidence="11"/>
<keyword evidence="1" id="KW-0813">Transport</keyword>
<dbReference type="Pfam" id="PF10418">
    <property type="entry name" value="DHODB_Fe-S_bind"/>
    <property type="match status" value="1"/>
</dbReference>
<gene>
    <name evidence="11" type="ORF">MNBD_DELTA03-1544</name>
</gene>